<reference evidence="1 2" key="1">
    <citation type="submission" date="2019-11" db="EMBL/GenBank/DDBJ databases">
        <title>Pedobacter sp. HMF7647 Genome sequencing and assembly.</title>
        <authorList>
            <person name="Kang H."/>
            <person name="Kim H."/>
            <person name="Joh K."/>
        </authorList>
    </citation>
    <scope>NUCLEOTIDE SEQUENCE [LARGE SCALE GENOMIC DNA]</scope>
    <source>
        <strain evidence="1 2">HMF7647</strain>
    </source>
</reference>
<keyword evidence="2" id="KW-1185">Reference proteome</keyword>
<organism evidence="1 2">
    <name type="scientific">Hufsiella arboris</name>
    <dbReference type="NCBI Taxonomy" id="2695275"/>
    <lineage>
        <taxon>Bacteria</taxon>
        <taxon>Pseudomonadati</taxon>
        <taxon>Bacteroidota</taxon>
        <taxon>Sphingobacteriia</taxon>
        <taxon>Sphingobacteriales</taxon>
        <taxon>Sphingobacteriaceae</taxon>
        <taxon>Hufsiella</taxon>
    </lineage>
</organism>
<evidence type="ECO:0000313" key="1">
    <source>
        <dbReference type="EMBL" id="MXV53292.1"/>
    </source>
</evidence>
<accession>A0A7K1YFE8</accession>
<evidence type="ECO:0000313" key="2">
    <source>
        <dbReference type="Proteomes" id="UP000466586"/>
    </source>
</evidence>
<dbReference type="EMBL" id="WVHT01000018">
    <property type="protein sequence ID" value="MXV53292.1"/>
    <property type="molecule type" value="Genomic_DNA"/>
</dbReference>
<comment type="caution">
    <text evidence="1">The sequence shown here is derived from an EMBL/GenBank/DDBJ whole genome shotgun (WGS) entry which is preliminary data.</text>
</comment>
<protein>
    <submittedName>
        <fullName evidence="1">DUF5020 family protein</fullName>
    </submittedName>
</protein>
<proteinExistence type="predicted"/>
<dbReference type="Pfam" id="PF16412">
    <property type="entry name" value="DUF5020"/>
    <property type="match status" value="1"/>
</dbReference>
<dbReference type="AlphaFoldDB" id="A0A7K1YFE8"/>
<sequence length="245" mass="28865">MKPLPLLILLILTIRLYGQSLQLHYDFRHTIDPDQNPRNFPTIYFEYFKAPDTAKKAIQTGSFLLKLQADFSGEQSNIAKYFMQVSQEVRFWKPKVYLNLQYNGGLGITTPREYSYYILNTFSVGISYPFKLGDAYFSSVLNFKYLTYKKPSKDFLYTLYFYKGLWNYKAELQGDFSIWTENKNHGDEFTNNLSGKRFYFFAEPQLWYNLNRKIAFGTKVNTNYHVLTTENVLQVYPTAAVRVKL</sequence>
<dbReference type="Proteomes" id="UP000466586">
    <property type="component" value="Unassembled WGS sequence"/>
</dbReference>
<name>A0A7K1YFE8_9SPHI</name>
<gene>
    <name evidence="1" type="ORF">GS399_20195</name>
</gene>
<dbReference type="RefSeq" id="WP_160846471.1">
    <property type="nucleotide sequence ID" value="NZ_WVHT01000018.1"/>
</dbReference>